<keyword evidence="1" id="KW-0472">Membrane</keyword>
<accession>A0ABT8BSL4</accession>
<keyword evidence="1" id="KW-0812">Transmembrane</keyword>
<keyword evidence="1" id="KW-1133">Transmembrane helix</keyword>
<gene>
    <name evidence="2" type="ORF">QWZ16_09500</name>
</gene>
<reference evidence="3" key="1">
    <citation type="journal article" date="2019" name="Int. J. Syst. Evol. Microbiol.">
        <title>The Global Catalogue of Microorganisms (GCM) 10K type strain sequencing project: providing services to taxonomists for standard genome sequencing and annotation.</title>
        <authorList>
            <consortium name="The Broad Institute Genomics Platform"/>
            <consortium name="The Broad Institute Genome Sequencing Center for Infectious Disease"/>
            <person name="Wu L."/>
            <person name="Ma J."/>
        </authorList>
    </citation>
    <scope>NUCLEOTIDE SEQUENCE [LARGE SCALE GENOMIC DNA]</scope>
    <source>
        <strain evidence="3">CECT 7398</strain>
    </source>
</reference>
<dbReference type="Proteomes" id="UP001238540">
    <property type="component" value="Unassembled WGS sequence"/>
</dbReference>
<evidence type="ECO:0000313" key="2">
    <source>
        <dbReference type="EMBL" id="MDN3609933.1"/>
    </source>
</evidence>
<feature type="transmembrane region" description="Helical" evidence="1">
    <location>
        <begin position="20"/>
        <end position="47"/>
    </location>
</feature>
<comment type="caution">
    <text evidence="2">The sequence shown here is derived from an EMBL/GenBank/DDBJ whole genome shotgun (WGS) entry which is preliminary data.</text>
</comment>
<sequence>MFLSRYRTWLFSSLRLYLRRAYLLTAGIDIFGLEPTLMRGAAFYFCLRPKKTALKKRVDLPLTSPRL</sequence>
<evidence type="ECO:0008006" key="4">
    <source>
        <dbReference type="Google" id="ProtNLM"/>
    </source>
</evidence>
<proteinExistence type="predicted"/>
<dbReference type="EMBL" id="JAUFQC010000001">
    <property type="protein sequence ID" value="MDN3609933.1"/>
    <property type="molecule type" value="Genomic_DNA"/>
</dbReference>
<evidence type="ECO:0000313" key="3">
    <source>
        <dbReference type="Proteomes" id="UP001238540"/>
    </source>
</evidence>
<evidence type="ECO:0000256" key="1">
    <source>
        <dbReference type="SAM" id="Phobius"/>
    </source>
</evidence>
<organism evidence="2 3">
    <name type="scientific">Vibrio ostreicida</name>
    <dbReference type="NCBI Taxonomy" id="526588"/>
    <lineage>
        <taxon>Bacteria</taxon>
        <taxon>Pseudomonadati</taxon>
        <taxon>Pseudomonadota</taxon>
        <taxon>Gammaproteobacteria</taxon>
        <taxon>Vibrionales</taxon>
        <taxon>Vibrionaceae</taxon>
        <taxon>Vibrio</taxon>
    </lineage>
</organism>
<keyword evidence="3" id="KW-1185">Reference proteome</keyword>
<name>A0ABT8BSL4_9VIBR</name>
<protein>
    <recommendedName>
        <fullName evidence="4">DUF3265 domain-containing protein</fullName>
    </recommendedName>
</protein>
<dbReference type="RefSeq" id="WP_290311668.1">
    <property type="nucleotide sequence ID" value="NZ_JAUFQC010000001.1"/>
</dbReference>